<keyword evidence="3" id="KW-1185">Reference proteome</keyword>
<evidence type="ECO:0000313" key="2">
    <source>
        <dbReference type="EMBL" id="KAA8514975.1"/>
    </source>
</evidence>
<feature type="region of interest" description="Disordered" evidence="1">
    <location>
        <begin position="66"/>
        <end position="158"/>
    </location>
</feature>
<feature type="compositionally biased region" description="Polar residues" evidence="1">
    <location>
        <begin position="78"/>
        <end position="89"/>
    </location>
</feature>
<name>A0A5J4Z8S2_9ASTE</name>
<protein>
    <submittedName>
        <fullName evidence="2">Uncharacterized protein</fullName>
    </submittedName>
</protein>
<organism evidence="2 3">
    <name type="scientific">Nyssa sinensis</name>
    <dbReference type="NCBI Taxonomy" id="561372"/>
    <lineage>
        <taxon>Eukaryota</taxon>
        <taxon>Viridiplantae</taxon>
        <taxon>Streptophyta</taxon>
        <taxon>Embryophyta</taxon>
        <taxon>Tracheophyta</taxon>
        <taxon>Spermatophyta</taxon>
        <taxon>Magnoliopsida</taxon>
        <taxon>eudicotyledons</taxon>
        <taxon>Gunneridae</taxon>
        <taxon>Pentapetalae</taxon>
        <taxon>asterids</taxon>
        <taxon>Cornales</taxon>
        <taxon>Nyssaceae</taxon>
        <taxon>Nyssa</taxon>
    </lineage>
</organism>
<reference evidence="2 3" key="1">
    <citation type="submission" date="2019-09" db="EMBL/GenBank/DDBJ databases">
        <title>A chromosome-level genome assembly of the Chinese tupelo Nyssa sinensis.</title>
        <authorList>
            <person name="Yang X."/>
            <person name="Kang M."/>
            <person name="Yang Y."/>
            <person name="Xiong H."/>
            <person name="Wang M."/>
            <person name="Zhang Z."/>
            <person name="Wang Z."/>
            <person name="Wu H."/>
            <person name="Ma T."/>
            <person name="Liu J."/>
            <person name="Xi Z."/>
        </authorList>
    </citation>
    <scope>NUCLEOTIDE SEQUENCE [LARGE SCALE GENOMIC DNA]</scope>
    <source>
        <strain evidence="2">J267</strain>
        <tissue evidence="2">Leaf</tissue>
    </source>
</reference>
<accession>A0A5J4Z8S2</accession>
<dbReference type="EMBL" id="CM018052">
    <property type="protein sequence ID" value="KAA8514975.1"/>
    <property type="molecule type" value="Genomic_DNA"/>
</dbReference>
<sequence length="444" mass="48868">MIILCAFLVLKKEKIAIEVDVAKDEIFEISISSPSDDFDKGKKLKRIEKSNELVYDESSFHSLSGRSFDYDSKDDATNSEQEVSSPQKNGNERDSSSSSKKIGSLASNTSSALLKREQRSKKRNDPSISRSEENASSTLMSSQRGSFSQEVDSSKHSSGVGIDVVDIEKVGVDVEKVGGDGVEVEMVGVDVEKFGCDDVGVEMVGVDFEKARGDYVGGETVGVDFEKVGGDYVGGETVGVDVKKPDKGGDLFLKRTRVYNRRSLTVAEDINTLQNTFGSVKIGGIVQNDGTVKPLEAIPSTNATDLVGVAVARETLPSRGGISIPNVPTSSHRPISWRYNRVLWFGNMVGEKYVPFLNLVRDRYPQTFENFKCKLSELCSVMLDILGHTIKQLDKRAILSFQISEIHELLCAIADFKLNGLQVEWLERHLTSLLPCSFYSTFLQ</sequence>
<evidence type="ECO:0000256" key="1">
    <source>
        <dbReference type="SAM" id="MobiDB-lite"/>
    </source>
</evidence>
<dbReference type="Proteomes" id="UP000325577">
    <property type="component" value="Linkage Group LG9"/>
</dbReference>
<gene>
    <name evidence="2" type="ORF">F0562_018238</name>
</gene>
<feature type="compositionally biased region" description="Polar residues" evidence="1">
    <location>
        <begin position="126"/>
        <end position="151"/>
    </location>
</feature>
<dbReference type="AlphaFoldDB" id="A0A5J4Z8S2"/>
<proteinExistence type="predicted"/>
<evidence type="ECO:0000313" key="3">
    <source>
        <dbReference type="Proteomes" id="UP000325577"/>
    </source>
</evidence>